<reference evidence="2 3" key="1">
    <citation type="submission" date="2015-12" db="EMBL/GenBank/DDBJ databases">
        <title>Draft genome sequence of Moniliophthora roreri, the causal agent of frosty pod rot of cacao.</title>
        <authorList>
            <person name="Aime M.C."/>
            <person name="Diaz-Valderrama J.R."/>
            <person name="Kijpornyongpan T."/>
            <person name="Phillips-Mora W."/>
        </authorList>
    </citation>
    <scope>NUCLEOTIDE SEQUENCE [LARGE SCALE GENOMIC DNA]</scope>
    <source>
        <strain evidence="2 3">MCA 2952</strain>
    </source>
</reference>
<keyword evidence="1" id="KW-1133">Transmembrane helix</keyword>
<feature type="transmembrane region" description="Helical" evidence="1">
    <location>
        <begin position="305"/>
        <end position="323"/>
    </location>
</feature>
<proteinExistence type="predicted"/>
<name>A0A0W0G764_MONRR</name>
<comment type="caution">
    <text evidence="2">The sequence shown here is derived from an EMBL/GenBank/DDBJ whole genome shotgun (WGS) entry which is preliminary data.</text>
</comment>
<dbReference type="PANTHER" id="PTHR35043">
    <property type="entry name" value="TRANSCRIPTION FACTOR DOMAIN-CONTAINING PROTEIN"/>
    <property type="match status" value="1"/>
</dbReference>
<gene>
    <name evidence="2" type="ORF">WG66_3046</name>
</gene>
<dbReference type="PANTHER" id="PTHR35043:SF7">
    <property type="entry name" value="TRANSCRIPTION FACTOR DOMAIN-CONTAINING PROTEIN"/>
    <property type="match status" value="1"/>
</dbReference>
<dbReference type="AlphaFoldDB" id="A0A0W0G764"/>
<evidence type="ECO:0000313" key="2">
    <source>
        <dbReference type="EMBL" id="KTB44380.1"/>
    </source>
</evidence>
<dbReference type="eggNOG" id="ENOG502SI8N">
    <property type="taxonomic scope" value="Eukaryota"/>
</dbReference>
<evidence type="ECO:0000256" key="1">
    <source>
        <dbReference type="SAM" id="Phobius"/>
    </source>
</evidence>
<feature type="transmembrane region" description="Helical" evidence="1">
    <location>
        <begin position="489"/>
        <end position="517"/>
    </location>
</feature>
<feature type="transmembrane region" description="Helical" evidence="1">
    <location>
        <begin position="112"/>
        <end position="130"/>
    </location>
</feature>
<feature type="transmembrane region" description="Helical" evidence="1">
    <location>
        <begin position="43"/>
        <end position="61"/>
    </location>
</feature>
<feature type="transmembrane region" description="Helical" evidence="1">
    <location>
        <begin position="378"/>
        <end position="404"/>
    </location>
</feature>
<evidence type="ECO:0000313" key="3">
    <source>
        <dbReference type="Proteomes" id="UP000054988"/>
    </source>
</evidence>
<protein>
    <submittedName>
        <fullName evidence="2">Uncharacterized protein</fullName>
    </submittedName>
</protein>
<dbReference type="EMBL" id="LATX01000940">
    <property type="protein sequence ID" value="KTB44380.1"/>
    <property type="molecule type" value="Genomic_DNA"/>
</dbReference>
<sequence>MIYALSQSLPPSTLTTSTNGSSLFDPVTGECININGCRTTTSILWSCLSVILICTWVAIHPNIPRVGTHSAVVVYKNIEHMVIAILAPEIIILWAMRQWYSAKEIAKQFKRYGWGMSYAFFVVMGGFALYDGDTFCGSLWNDNQDVYPSTFWEYYRVCNYEGKSPNDNWDKCQNEYQKKAKEYTEPIRMHLQKVHSPQKQTLMSNAANTDQSHESVTVLVYSDFHWNWNVLLKSGSLQENGTPEQSCLLEYLLQKGYITLTEDEIKDKSHADFIAKSIALIQTTWFILQVAARVAEGLAITELEIITVGFALLNFGTYIFWWNKPLRIQYPVRVTWQQQELPTSQSSQSERSWMEVIQKGIAAIWCHIYEDGNMDNNWLFIIQLIFLPLAMIWNIIATCVDLFADQSVLTNEFPTRLEVNPLQLYITVYSVAAAFGAIHCIPWSFQFATHTEQLLWQICAVAVAAAPIAMGCFHWGVKLWDDTPEWLNNLIIITAYLLGIFYIFSRVTLIILALMALRDLSPSAYQTVQWTTFVPHIA</sequence>
<dbReference type="Proteomes" id="UP000054988">
    <property type="component" value="Unassembled WGS sequence"/>
</dbReference>
<keyword evidence="1" id="KW-0472">Membrane</keyword>
<accession>A0A0W0G764</accession>
<feature type="transmembrane region" description="Helical" evidence="1">
    <location>
        <begin position="424"/>
        <end position="442"/>
    </location>
</feature>
<keyword evidence="1" id="KW-0812">Transmembrane</keyword>
<feature type="transmembrane region" description="Helical" evidence="1">
    <location>
        <begin position="81"/>
        <end position="100"/>
    </location>
</feature>
<feature type="transmembrane region" description="Helical" evidence="1">
    <location>
        <begin position="454"/>
        <end position="477"/>
    </location>
</feature>
<organism evidence="2 3">
    <name type="scientific">Moniliophthora roreri</name>
    <name type="common">Frosty pod rot fungus</name>
    <name type="synonym">Monilia roreri</name>
    <dbReference type="NCBI Taxonomy" id="221103"/>
    <lineage>
        <taxon>Eukaryota</taxon>
        <taxon>Fungi</taxon>
        <taxon>Dikarya</taxon>
        <taxon>Basidiomycota</taxon>
        <taxon>Agaricomycotina</taxon>
        <taxon>Agaricomycetes</taxon>
        <taxon>Agaricomycetidae</taxon>
        <taxon>Agaricales</taxon>
        <taxon>Marasmiineae</taxon>
        <taxon>Marasmiaceae</taxon>
        <taxon>Moniliophthora</taxon>
    </lineage>
</organism>